<dbReference type="InterPro" id="IPR056540">
    <property type="entry name" value="TMD_POM152"/>
</dbReference>
<accession>A0A1E5R0C8</accession>
<feature type="domain" description="Nucleoporin POM152 first Ig-like" evidence="6">
    <location>
        <begin position="248"/>
        <end position="374"/>
    </location>
</feature>
<comment type="caution">
    <text evidence="8">The sequence shown here is derived from an EMBL/GenBank/DDBJ whole genome shotgun (WGS) entry which is preliminary data.</text>
</comment>
<dbReference type="OrthoDB" id="5529162at2759"/>
<evidence type="ECO:0000259" key="4">
    <source>
        <dbReference type="Pfam" id="PF24097"/>
    </source>
</evidence>
<dbReference type="Pfam" id="PF24519">
    <property type="entry name" value="Ig-like_Pom152_1"/>
    <property type="match status" value="1"/>
</dbReference>
<feature type="domain" description="Nucleoporin POM152 N-terminal transmembrane" evidence="4">
    <location>
        <begin position="108"/>
        <end position="195"/>
    </location>
</feature>
<dbReference type="InterPro" id="IPR056542">
    <property type="entry name" value="Ig-like_POM152_1st"/>
</dbReference>
<dbReference type="InParanoid" id="A0A1E5R0C8"/>
<dbReference type="GO" id="GO:0006999">
    <property type="term" value="P:nuclear pore organization"/>
    <property type="evidence" value="ECO:0007669"/>
    <property type="project" value="TreeGrafter"/>
</dbReference>
<evidence type="ECO:0000256" key="1">
    <source>
        <dbReference type="SAM" id="MobiDB-lite"/>
    </source>
</evidence>
<dbReference type="EMBL" id="LPNM01000012">
    <property type="protein sequence ID" value="OEJ80352.1"/>
    <property type="molecule type" value="Genomic_DNA"/>
</dbReference>
<feature type="compositionally biased region" description="Basic and acidic residues" evidence="1">
    <location>
        <begin position="32"/>
        <end position="48"/>
    </location>
</feature>
<evidence type="ECO:0000313" key="9">
    <source>
        <dbReference type="Proteomes" id="UP000095728"/>
    </source>
</evidence>
<evidence type="ECO:0000313" key="8">
    <source>
        <dbReference type="EMBL" id="OEJ80352.1"/>
    </source>
</evidence>
<keyword evidence="2" id="KW-0472">Membrane</keyword>
<evidence type="ECO:0000259" key="6">
    <source>
        <dbReference type="Pfam" id="PF24519"/>
    </source>
</evidence>
<dbReference type="InterPro" id="IPR056544">
    <property type="entry name" value="Ig_POM152"/>
</dbReference>
<dbReference type="STRING" id="56408.A0A1E5R0C8"/>
<evidence type="ECO:0000256" key="2">
    <source>
        <dbReference type="SAM" id="Phobius"/>
    </source>
</evidence>
<sequence length="1379" mass="156604">MNYSNNVFDSPGGAKSPFGSRNWNDTPLRKRKDIDGFTRPRGSLKHEYTPTFDSFGPTTPNAKNEGLFASSPNSKTTKQGNNDEQHHSPCKQKKKYNTLISTDVLSVGSQRGLALSIGALIWLYKLYDLIDMKINLPKKDYEFSRLSFIVKFFILDFLYLYSLPVFKIPKLNFKPFVTYFFIVLWVAIDVLISSNSILPFLTLLVSTYSSLNPQKMAISGNTVNYKKITDSSSHFKGKHIIKILPENTALFNPFHDSYCFSEQYGVHNVQVPIRVNSTIDIGFLQFEHRDLYTNKPNLINISTSIKNEAHLIKKIVKHDERLRFLNQDSISNIEKAQSIQYYNVTLSKPGYYQLVKLLDKDNFQLKLYRSNLVVPECPRASFKPVEKNSLEKPSTNLYYDRCLGTEDKISITVNGVPPLQLQYGKRSGQNSIKETVIDDTSLQPPNFLNGDFSPLMAQHAVNKLSKNDISNLKWAQNYDVDIELQSVSKDQGLHGYHIYKIIDGFGNVIQRDILFKNDKNNLDYEYYIHGEPKASLSERINAKSPTKKSLVITLEDFDAQKKLYQHDGPFDVEILYKREGSDDVEIIHQSLQKNKHLEIIAEKSGEYVLNSVNSKFCPGIVLGENRVVVTEPVPPQMKIEATSIQDQCAGPIGLDFNLIFTGVAPFEFTTKIHKINPITGQKTLYESKKRRSMGTRHQFLFNPSQVGDYEIEFVDISNTVFNTPIKLQPLSEYLFKTSMKVKPDAKITNNNSNNNRFNGNFVEKLCLNESRSVSVDLRGEPPFELKYDITETNTNERTFFVAENVMENHLQLATPNFAKGGNYVFSLASVKDSTGCLVPLSGEEVSYNVRRLAPSAEFNFIDEDHQHVIIKAGSSTTLPLRLLGDPPFQIGYQHASPNDKFGAEIKYATITSKVRPSLTLKEQGTYKLVSIQDNACKGFVGSQNSFQISYLPQPKLKVLDHNHGKINKINEFKFLKNDVCEKVEQVIELQIDGLAPLNVTYDVIIPNGHVLKNQYLQVLTNYATIKLPNEKSGEYKIVIKNVNDANYPDTVNMKPIEVIQNVFKKPDLRIFNKNGAKSFRTCYSNIDEPSAYLEKIQLQTVTGNKVGLYAVTFKLFHETSGKTDYFVLETSPKGHGEHGNVLDIDYKQIYGKLKMGTYSLTIDKIVDSVTGCVGKDSSLSSFSITITDVPTISLLEPSLDYCVGDYVAYQLNGQLPFEIKYAFNKKKLKTTEHSSQFIRLASEAGEISINSIQDTQAKCLVNFNKPGMERQFRDLSLNIHGKPTVTTSKGDVFEEDIHEGEQAEIIFTFEGEMPFQLKYVRMENEITSFKDMKNNNVEIFTVSDIYSYEYRFVTSLQGTYEAIEISDKYCTARNEEFYK</sequence>
<dbReference type="Pfam" id="PF23664">
    <property type="entry name" value="Ig_Pom152"/>
    <property type="match status" value="2"/>
</dbReference>
<dbReference type="PANTHER" id="PTHR28206:SF1">
    <property type="entry name" value="NUCLEOPORIN POM152"/>
    <property type="match status" value="1"/>
</dbReference>
<feature type="domain" description="Nucleoporin POM152 Ig-like" evidence="5">
    <location>
        <begin position="854"/>
        <end position="944"/>
    </location>
</feature>
<keyword evidence="2" id="KW-1133">Transmembrane helix</keyword>
<name>A0A1E5R0C8_9ASCO</name>
<dbReference type="GO" id="GO:0006606">
    <property type="term" value="P:protein import into nucleus"/>
    <property type="evidence" value="ECO:0007669"/>
    <property type="project" value="TreeGrafter"/>
</dbReference>
<dbReference type="InterPro" id="IPR056543">
    <property type="entry name" value="Ig-like_POM152_9th"/>
</dbReference>
<gene>
    <name evidence="8" type="ORF">AWRI3579_g4411</name>
</gene>
<keyword evidence="2" id="KW-0812">Transmembrane</keyword>
<keyword evidence="9" id="KW-1185">Reference proteome</keyword>
<feature type="region of interest" description="Disordered" evidence="1">
    <location>
        <begin position="1"/>
        <end position="92"/>
    </location>
</feature>
<evidence type="ECO:0000259" key="7">
    <source>
        <dbReference type="Pfam" id="PF24527"/>
    </source>
</evidence>
<dbReference type="InterPro" id="IPR056541">
    <property type="entry name" value="Ig-like_POM152"/>
</dbReference>
<feature type="domain" description="Nucleoporin POM152 immunoglobulin-like" evidence="3">
    <location>
        <begin position="632"/>
        <end position="741"/>
    </location>
</feature>
<reference evidence="9" key="1">
    <citation type="journal article" date="2016" name="Genome Announc.">
        <title>Genome sequences of three species of Hanseniaspora isolated from spontaneous wine fermentations.</title>
        <authorList>
            <person name="Sternes P.R."/>
            <person name="Lee D."/>
            <person name="Kutyna D.R."/>
            <person name="Borneman A.R."/>
        </authorList>
    </citation>
    <scope>NUCLEOTIDE SEQUENCE [LARGE SCALE GENOMIC DNA]</scope>
    <source>
        <strain evidence="9">AWRI3579</strain>
    </source>
</reference>
<protein>
    <submittedName>
        <fullName evidence="8">Nucleoporin</fullName>
    </submittedName>
</protein>
<feature type="domain" description="Nucleoporin POM152 Ig-like" evidence="5">
    <location>
        <begin position="565"/>
        <end position="623"/>
    </location>
</feature>
<dbReference type="Pfam" id="PF24312">
    <property type="entry name" value="Ig-like_POM152"/>
    <property type="match status" value="2"/>
</dbReference>
<feature type="domain" description="Nucleoporin POM152 immunoglobulin-like" evidence="3">
    <location>
        <begin position="982"/>
        <end position="1057"/>
    </location>
</feature>
<evidence type="ECO:0000259" key="3">
    <source>
        <dbReference type="Pfam" id="PF23664"/>
    </source>
</evidence>
<dbReference type="PANTHER" id="PTHR28206">
    <property type="entry name" value="NUCLEOPORIN POM152"/>
    <property type="match status" value="1"/>
</dbReference>
<dbReference type="InterPro" id="IPR037701">
    <property type="entry name" value="Pom152"/>
</dbReference>
<organism evidence="8 9">
    <name type="scientific">Hanseniaspora osmophila</name>
    <dbReference type="NCBI Taxonomy" id="56408"/>
    <lineage>
        <taxon>Eukaryota</taxon>
        <taxon>Fungi</taxon>
        <taxon>Dikarya</taxon>
        <taxon>Ascomycota</taxon>
        <taxon>Saccharomycotina</taxon>
        <taxon>Saccharomycetes</taxon>
        <taxon>Saccharomycodales</taxon>
        <taxon>Saccharomycodaceae</taxon>
        <taxon>Hanseniaspora</taxon>
    </lineage>
</organism>
<feature type="transmembrane region" description="Helical" evidence="2">
    <location>
        <begin position="144"/>
        <end position="164"/>
    </location>
</feature>
<dbReference type="FunCoup" id="A0A1E5R0C8">
    <property type="interactions" value="110"/>
</dbReference>
<feature type="compositionally biased region" description="Polar residues" evidence="1">
    <location>
        <begin position="70"/>
        <end position="80"/>
    </location>
</feature>
<dbReference type="GO" id="GO:0070762">
    <property type="term" value="C:nuclear pore transmembrane ring"/>
    <property type="evidence" value="ECO:0007669"/>
    <property type="project" value="TreeGrafter"/>
</dbReference>
<dbReference type="Pfam" id="PF24097">
    <property type="entry name" value="TMD_POM152"/>
    <property type="match status" value="1"/>
</dbReference>
<feature type="transmembrane region" description="Helical" evidence="2">
    <location>
        <begin position="104"/>
        <end position="124"/>
    </location>
</feature>
<dbReference type="Pfam" id="PF24527">
    <property type="entry name" value="Ig-like_Pom152_9"/>
    <property type="match status" value="1"/>
</dbReference>
<dbReference type="GO" id="GO:0017056">
    <property type="term" value="F:structural constituent of nuclear pore"/>
    <property type="evidence" value="ECO:0007669"/>
    <property type="project" value="InterPro"/>
</dbReference>
<feature type="transmembrane region" description="Helical" evidence="2">
    <location>
        <begin position="176"/>
        <end position="205"/>
    </location>
</feature>
<feature type="domain" description="Nucleoporin POM152 ninth Ig-like" evidence="7">
    <location>
        <begin position="1190"/>
        <end position="1262"/>
    </location>
</feature>
<evidence type="ECO:0000259" key="5">
    <source>
        <dbReference type="Pfam" id="PF24312"/>
    </source>
</evidence>
<dbReference type="Proteomes" id="UP000095728">
    <property type="component" value="Unassembled WGS sequence"/>
</dbReference>
<proteinExistence type="predicted"/>